<dbReference type="Gene3D" id="3.30.559.10">
    <property type="entry name" value="Chloramphenicol acetyltransferase-like domain"/>
    <property type="match status" value="1"/>
</dbReference>
<dbReference type="EC" id="2.3.1.12" evidence="8"/>
<dbReference type="PANTHER" id="PTHR23151">
    <property type="entry name" value="DIHYDROLIPOAMIDE ACETYL/SUCCINYL-TRANSFERASE-RELATED"/>
    <property type="match status" value="1"/>
</dbReference>
<evidence type="ECO:0000256" key="8">
    <source>
        <dbReference type="RuleBase" id="RU361137"/>
    </source>
</evidence>
<keyword evidence="11" id="KW-0670">Pyruvate</keyword>
<feature type="domain" description="Peripheral subunit-binding (PSBD)" evidence="10">
    <location>
        <begin position="137"/>
        <end position="174"/>
    </location>
</feature>
<dbReference type="InterPro" id="IPR045257">
    <property type="entry name" value="E2/Pdx1"/>
</dbReference>
<comment type="caution">
    <text evidence="11">The sequence shown here is derived from an EMBL/GenBank/DDBJ whole genome shotgun (WGS) entry which is preliminary data.</text>
</comment>
<evidence type="ECO:0000256" key="2">
    <source>
        <dbReference type="ARBA" id="ARBA00011484"/>
    </source>
</evidence>
<feature type="domain" description="Lipoyl-binding" evidence="9">
    <location>
        <begin position="2"/>
        <end position="78"/>
    </location>
</feature>
<dbReference type="FunFam" id="3.30.559.10:FF:000003">
    <property type="entry name" value="Acetyltransferase component of pyruvate dehydrogenase complex"/>
    <property type="match status" value="1"/>
</dbReference>
<proteinExistence type="inferred from homology"/>
<evidence type="ECO:0000256" key="4">
    <source>
        <dbReference type="ARBA" id="ARBA00022823"/>
    </source>
</evidence>
<dbReference type="CDD" id="cd06849">
    <property type="entry name" value="lipoyl_domain"/>
    <property type="match status" value="1"/>
</dbReference>
<dbReference type="NCBIfam" id="TIGR01349">
    <property type="entry name" value="PDHac_trf_mito"/>
    <property type="match status" value="1"/>
</dbReference>
<gene>
    <name evidence="11" type="ORF">COB13_03985</name>
</gene>
<keyword evidence="5 8" id="KW-0012">Acyltransferase</keyword>
<dbReference type="PROSITE" id="PS50968">
    <property type="entry name" value="BIOTINYL_LIPOYL"/>
    <property type="match status" value="1"/>
</dbReference>
<dbReference type="Gene3D" id="2.40.50.100">
    <property type="match status" value="1"/>
</dbReference>
<evidence type="ECO:0000256" key="5">
    <source>
        <dbReference type="ARBA" id="ARBA00023315"/>
    </source>
</evidence>
<dbReference type="Pfam" id="PF00364">
    <property type="entry name" value="Biotin_lipoyl"/>
    <property type="match status" value="1"/>
</dbReference>
<comment type="cofactor">
    <cofactor evidence="8">
        <name>(R)-lipoate</name>
        <dbReference type="ChEBI" id="CHEBI:83088"/>
    </cofactor>
    <text evidence="8">Binds 1 lipoyl cofactor covalently.</text>
</comment>
<comment type="subunit">
    <text evidence="2">Forms a 24-polypeptide structural core with octahedral symmetry.</text>
</comment>
<sequence>MPTPILMPALSPTMESGKLSAWLVKEGDTVVSGDVMCEIETDKATMEVECVDEGVIGKILVEAGTEDVLVNAAIAILLEEGEDASALEGYTPPAIAGVASAPAVVEEVAPAAAEMPKAAPVAVALAAPKAASKSAHFSSPLARRVAGLEGIDISLVTGTGPNGRIIKRDVLDAVKNGVTSPKAAAGFTSKSVDAVAVKALYADDSYEEVAADGMRKVIAARMTETARDVPHIFLTIDCEIDALLSARKGLNASGDVKISVNDFVIKAAAMALMKVPEANASWTGDSILMHKHADISMAVAIEGGLITPIVTKAELKGLAELSVNTKDLATRARDRKLQPSEYQGGTFSISNMGMMGIKQFTSIINSPQGAILSIGGGEKRVVVGDNGEFVAKTMMTVTIACDHRVIDGSIGASFLAAFKGFIEQPVSMLL</sequence>
<dbReference type="PROSITE" id="PS51826">
    <property type="entry name" value="PSBD"/>
    <property type="match status" value="1"/>
</dbReference>
<comment type="catalytic activity">
    <reaction evidence="7 8">
        <text>N(6)-[(R)-dihydrolipoyl]-L-lysyl-[protein] + acetyl-CoA = N(6)-[(R)-S(8)-acetyldihydrolipoyl]-L-lysyl-[protein] + CoA</text>
        <dbReference type="Rhea" id="RHEA:17017"/>
        <dbReference type="Rhea" id="RHEA-COMP:10475"/>
        <dbReference type="Rhea" id="RHEA-COMP:10478"/>
        <dbReference type="ChEBI" id="CHEBI:57287"/>
        <dbReference type="ChEBI" id="CHEBI:57288"/>
        <dbReference type="ChEBI" id="CHEBI:83100"/>
        <dbReference type="ChEBI" id="CHEBI:83111"/>
        <dbReference type="EC" id="2.3.1.12"/>
    </reaction>
</comment>
<dbReference type="PROSITE" id="PS00189">
    <property type="entry name" value="LIPOYL"/>
    <property type="match status" value="1"/>
</dbReference>
<dbReference type="InterPro" id="IPR003016">
    <property type="entry name" value="2-oxoA_DH_lipoyl-BS"/>
</dbReference>
<comment type="function">
    <text evidence="6">The pyruvate dehydrogenase complex catalyzes the overall conversion of pyruvate to acetyl-CoA and CO(2). It contains multiple copies of three enzymatic components: pyruvate dehydrogenase (E1), dihydrolipoamide acetyltransferase (E2) and lipoamide dehydrogenase (E3).</text>
</comment>
<dbReference type="Pfam" id="PF02817">
    <property type="entry name" value="E3_binding"/>
    <property type="match status" value="1"/>
</dbReference>
<dbReference type="SUPFAM" id="SSF47005">
    <property type="entry name" value="Peripheral subunit-binding domain of 2-oxo acid dehydrogenase complex"/>
    <property type="match status" value="1"/>
</dbReference>
<evidence type="ECO:0000256" key="1">
    <source>
        <dbReference type="ARBA" id="ARBA00007317"/>
    </source>
</evidence>
<dbReference type="EMBL" id="NVUS01000003">
    <property type="protein sequence ID" value="PCJ03106.1"/>
    <property type="molecule type" value="Genomic_DNA"/>
</dbReference>
<evidence type="ECO:0000256" key="6">
    <source>
        <dbReference type="ARBA" id="ARBA00025211"/>
    </source>
</evidence>
<dbReference type="InterPro" id="IPR004167">
    <property type="entry name" value="PSBD"/>
</dbReference>
<reference key="1">
    <citation type="submission" date="2017-08" db="EMBL/GenBank/DDBJ databases">
        <title>A dynamic microbial community with high functional redundancy inhabits the cold, oxic subseafloor aquifer.</title>
        <authorList>
            <person name="Tully B.J."/>
            <person name="Wheat C.G."/>
            <person name="Glazer B.T."/>
            <person name="Huber J.A."/>
        </authorList>
    </citation>
    <scope>NUCLEOTIDE SEQUENCE [LARGE SCALE GENOMIC DNA]</scope>
</reference>
<dbReference type="SUPFAM" id="SSF51230">
    <property type="entry name" value="Single hybrid motif"/>
    <property type="match status" value="1"/>
</dbReference>
<dbReference type="InterPro" id="IPR023213">
    <property type="entry name" value="CAT-like_dom_sf"/>
</dbReference>
<dbReference type="AlphaFoldDB" id="A0A2A4Z9A4"/>
<accession>A0A2A4Z9A4</accession>
<reference evidence="11" key="2">
    <citation type="journal article" date="2018" name="ISME J.">
        <title>A dynamic microbial community with high functional redundancy inhabits the cold, oxic subseafloor aquifer.</title>
        <authorList>
            <person name="Tully B.J."/>
            <person name="Wheat C.G."/>
            <person name="Glazer B.T."/>
            <person name="Huber J.A."/>
        </authorList>
    </citation>
    <scope>NUCLEOTIDE SEQUENCE</scope>
    <source>
        <strain evidence="11">NORP83</strain>
    </source>
</reference>
<name>A0A2A4Z9A4_9PROT</name>
<dbReference type="FunFam" id="2.40.50.100:FF:000010">
    <property type="entry name" value="Acetyltransferase component of pyruvate dehydrogenase complex"/>
    <property type="match status" value="1"/>
</dbReference>
<evidence type="ECO:0000256" key="7">
    <source>
        <dbReference type="ARBA" id="ARBA00048370"/>
    </source>
</evidence>
<evidence type="ECO:0000313" key="11">
    <source>
        <dbReference type="EMBL" id="PCJ03106.1"/>
    </source>
</evidence>
<dbReference type="InterPro" id="IPR001078">
    <property type="entry name" value="2-oxoacid_DH_actylTfrase"/>
</dbReference>
<dbReference type="Gene3D" id="4.10.320.10">
    <property type="entry name" value="E3-binding domain"/>
    <property type="match status" value="1"/>
</dbReference>
<dbReference type="InterPro" id="IPR006257">
    <property type="entry name" value="LAT1"/>
</dbReference>
<dbReference type="InterPro" id="IPR000089">
    <property type="entry name" value="Biotin_lipoyl"/>
</dbReference>
<dbReference type="GO" id="GO:0006086">
    <property type="term" value="P:pyruvate decarboxylation to acetyl-CoA"/>
    <property type="evidence" value="ECO:0007669"/>
    <property type="project" value="InterPro"/>
</dbReference>
<dbReference type="InterPro" id="IPR011053">
    <property type="entry name" value="Single_hybrid_motif"/>
</dbReference>
<dbReference type="GO" id="GO:0045254">
    <property type="term" value="C:pyruvate dehydrogenase complex"/>
    <property type="evidence" value="ECO:0007669"/>
    <property type="project" value="UniProtKB-UniRule"/>
</dbReference>
<keyword evidence="4 8" id="KW-0450">Lipoyl</keyword>
<dbReference type="InterPro" id="IPR036625">
    <property type="entry name" value="E3-bd_dom_sf"/>
</dbReference>
<comment type="similarity">
    <text evidence="1 8">Belongs to the 2-oxoacid dehydrogenase family.</text>
</comment>
<dbReference type="GO" id="GO:0004742">
    <property type="term" value="F:dihydrolipoyllysine-residue acetyltransferase activity"/>
    <property type="evidence" value="ECO:0007669"/>
    <property type="project" value="UniProtKB-UniRule"/>
</dbReference>
<evidence type="ECO:0000259" key="10">
    <source>
        <dbReference type="PROSITE" id="PS51826"/>
    </source>
</evidence>
<organism evidence="11">
    <name type="scientific">OCS116 cluster bacterium</name>
    <dbReference type="NCBI Taxonomy" id="2030921"/>
    <lineage>
        <taxon>Bacteria</taxon>
        <taxon>Pseudomonadati</taxon>
        <taxon>Pseudomonadota</taxon>
        <taxon>Alphaproteobacteria</taxon>
        <taxon>OCS116 cluster</taxon>
    </lineage>
</organism>
<dbReference type="PANTHER" id="PTHR23151:SF90">
    <property type="entry name" value="DIHYDROLIPOYLLYSINE-RESIDUE ACETYLTRANSFERASE COMPONENT OF PYRUVATE DEHYDROGENASE COMPLEX, MITOCHONDRIAL-RELATED"/>
    <property type="match status" value="1"/>
</dbReference>
<evidence type="ECO:0000256" key="3">
    <source>
        <dbReference type="ARBA" id="ARBA00022679"/>
    </source>
</evidence>
<evidence type="ECO:0000259" key="9">
    <source>
        <dbReference type="PROSITE" id="PS50968"/>
    </source>
</evidence>
<dbReference type="SUPFAM" id="SSF52777">
    <property type="entry name" value="CoA-dependent acyltransferases"/>
    <property type="match status" value="1"/>
</dbReference>
<keyword evidence="3 8" id="KW-0808">Transferase</keyword>
<protein>
    <recommendedName>
        <fullName evidence="8">Acetyltransferase component of pyruvate dehydrogenase complex</fullName>
        <ecNumber evidence="8">2.3.1.12</ecNumber>
    </recommendedName>
</protein>
<dbReference type="Pfam" id="PF00198">
    <property type="entry name" value="2-oxoacid_dh"/>
    <property type="match status" value="1"/>
</dbReference>